<dbReference type="PANTHER" id="PTHR12286">
    <property type="entry name" value="SACCHAROPINE DEHYDROGENASE-LIKE OXIDOREDUCTASE"/>
    <property type="match status" value="1"/>
</dbReference>
<dbReference type="EMBL" id="QKWK01000001">
    <property type="protein sequence ID" value="TXT15814.1"/>
    <property type="molecule type" value="Genomic_DNA"/>
</dbReference>
<dbReference type="InterPro" id="IPR051276">
    <property type="entry name" value="Saccharopine_DH-like_oxidrdct"/>
</dbReference>
<dbReference type="GO" id="GO:0005739">
    <property type="term" value="C:mitochondrion"/>
    <property type="evidence" value="ECO:0007669"/>
    <property type="project" value="TreeGrafter"/>
</dbReference>
<evidence type="ECO:0000259" key="3">
    <source>
        <dbReference type="Pfam" id="PF03435"/>
    </source>
</evidence>
<dbReference type="GO" id="GO:0005811">
    <property type="term" value="C:lipid droplet"/>
    <property type="evidence" value="ECO:0007669"/>
    <property type="project" value="TreeGrafter"/>
</dbReference>
<dbReference type="AlphaFoldDB" id="A0A7D8V2A0"/>
<dbReference type="Pfam" id="PF03435">
    <property type="entry name" value="Sacchrp_dh_NADP"/>
    <property type="match status" value="1"/>
</dbReference>
<dbReference type="PANTHER" id="PTHR12286:SF5">
    <property type="entry name" value="SACCHAROPINE DEHYDROGENASE-LIKE OXIDOREDUCTASE"/>
    <property type="match status" value="1"/>
</dbReference>
<accession>A0A7D8V2A0</accession>
<dbReference type="Proteomes" id="UP000473826">
    <property type="component" value="Unassembled WGS sequence"/>
</dbReference>
<gene>
    <name evidence="4" type="ORF">VHUM_00317</name>
</gene>
<dbReference type="GO" id="GO:0005886">
    <property type="term" value="C:plasma membrane"/>
    <property type="evidence" value="ECO:0007669"/>
    <property type="project" value="TreeGrafter"/>
</dbReference>
<dbReference type="InterPro" id="IPR005097">
    <property type="entry name" value="Sacchrp_dh_NADP-bd"/>
</dbReference>
<keyword evidence="5" id="KW-1185">Reference proteome</keyword>
<feature type="domain" description="Saccharopine dehydrogenase NADP binding" evidence="3">
    <location>
        <begin position="18"/>
        <end position="119"/>
    </location>
</feature>
<reference evidence="4 5" key="1">
    <citation type="journal article" date="2019" name="PLoS Genet.">
        <title>Convergent evolution of linked mating-type loci in basidiomycete fungi.</title>
        <authorList>
            <person name="Sun S."/>
            <person name="Coelho M.A."/>
            <person name="Heitman J."/>
            <person name="Nowrousian M."/>
        </authorList>
    </citation>
    <scope>NUCLEOTIDE SEQUENCE [LARGE SCALE GENOMIC DNA]</scope>
    <source>
        <strain evidence="4 5">CBS 4282</strain>
    </source>
</reference>
<dbReference type="InterPro" id="IPR036291">
    <property type="entry name" value="NAD(P)-bd_dom_sf"/>
</dbReference>
<comment type="caution">
    <text evidence="4">The sequence shown here is derived from an EMBL/GenBank/DDBJ whole genome shotgun (WGS) entry which is preliminary data.</text>
</comment>
<dbReference type="GO" id="GO:0009247">
    <property type="term" value="P:glycolipid biosynthetic process"/>
    <property type="evidence" value="ECO:0007669"/>
    <property type="project" value="TreeGrafter"/>
</dbReference>
<feature type="transmembrane region" description="Helical" evidence="2">
    <location>
        <begin position="289"/>
        <end position="308"/>
    </location>
</feature>
<protein>
    <recommendedName>
        <fullName evidence="3">Saccharopine dehydrogenase NADP binding domain-containing protein</fullName>
    </recommendedName>
</protein>
<sequence>MPTIAVYGATAYTGREHLLPYLINHADAAKYNIILAGRSKDKLDALDDLLGKKGADRRSIVVTTLENKAGVDALVAKSDIVINLAGPYQLYNAPALIEACVNAGKHYLDLTGEAQYVANKVVPRFDFAAAKSGSVVIPMSGFDCIPGDIVIYHGLRALQNKYGKDVAFAECSNFYSLGAAVSGGTLASVSAAADAKDTMDIRDEWILTGSSVTGPTPRPQLVYSAPKAAAKLPAWVPSYGAFFVGYLVNRAAIRRSWYLSRMTYPGHGDKTVFKESLAGFGKVKFTNPVTATLFSIGFFFFAGIYMSFKFVRDLAKPYIPAPGTGPSMEVCENGFTNITNVSVSDGDKPVTVVTRYEAKGDPGYYHTSRILAECALSLVLPAPKGTALPPLAHVGGVLTGPSALGMVLVERMRINNVASITTEIIEAGAESKKDI</sequence>
<evidence type="ECO:0000256" key="1">
    <source>
        <dbReference type="ARBA" id="ARBA00038048"/>
    </source>
</evidence>
<comment type="similarity">
    <text evidence="1">Belongs to the saccharopine dehydrogenase family.</text>
</comment>
<evidence type="ECO:0000313" key="4">
    <source>
        <dbReference type="EMBL" id="TXT15814.1"/>
    </source>
</evidence>
<proteinExistence type="inferred from homology"/>
<dbReference type="Gene3D" id="3.40.50.720">
    <property type="entry name" value="NAD(P)-binding Rossmann-like Domain"/>
    <property type="match status" value="1"/>
</dbReference>
<name>A0A7D8V2A0_VANHU</name>
<keyword evidence="2" id="KW-1133">Transmembrane helix</keyword>
<keyword evidence="2" id="KW-0472">Membrane</keyword>
<evidence type="ECO:0000256" key="2">
    <source>
        <dbReference type="SAM" id="Phobius"/>
    </source>
</evidence>
<dbReference type="OrthoDB" id="10268090at2759"/>
<organism evidence="4 5">
    <name type="scientific">Vanrija humicola</name>
    <name type="common">Yeast</name>
    <name type="synonym">Cryptococcus humicola</name>
    <dbReference type="NCBI Taxonomy" id="5417"/>
    <lineage>
        <taxon>Eukaryota</taxon>
        <taxon>Fungi</taxon>
        <taxon>Dikarya</taxon>
        <taxon>Basidiomycota</taxon>
        <taxon>Agaricomycotina</taxon>
        <taxon>Tremellomycetes</taxon>
        <taxon>Trichosporonales</taxon>
        <taxon>Trichosporonaceae</taxon>
        <taxon>Vanrija</taxon>
    </lineage>
</organism>
<keyword evidence="2" id="KW-0812">Transmembrane</keyword>
<evidence type="ECO:0000313" key="5">
    <source>
        <dbReference type="Proteomes" id="UP000473826"/>
    </source>
</evidence>
<dbReference type="SUPFAM" id="SSF51735">
    <property type="entry name" value="NAD(P)-binding Rossmann-fold domains"/>
    <property type="match status" value="1"/>
</dbReference>